<evidence type="ECO:0000256" key="1">
    <source>
        <dbReference type="ARBA" id="ARBA00005446"/>
    </source>
</evidence>
<feature type="domain" description="Helicase C-terminal" evidence="8">
    <location>
        <begin position="453"/>
        <end position="608"/>
    </location>
</feature>
<sequence length="948" mass="103498">MCQIAPGLGLRNCRQILVALHRQALMSTWGDDVPGEWWAEAGMEEDYERQVGTEDEVAEVAFGRRPCAMNYIGDLQAGHTSAVSYAHYAVTSREPWRLSPGLAQKYIRYSFDWHWVLGLRNERTALAVQAHKGTDSGCYRRVNGTGPAGGDAFAAIERLDTGGASWGGMLSQMRGVLREEISRRDANLLATLGRPAVHPSSELSGGGRGLRAGGSGVRVRDGLLTALRDFLHSRHARWTCREQAEAVEHAVRRKEHVLAVLPCGAGKSLIYMLPTFRYLPPDRFTVCILPFISLVQDVQRRCAAYGVPCALYRTGSDAIRNPLRQREYGGPTQSPYLVLMSVESLRSGSTIQDLVCAGREGRLAYVVIDETHLALTAVGFREAFGQLNRATLSGVTQIHLSGSLSPRSEPALLEAMCITEAVVLRAPTIRLDIGYHVLRIEDPDELLGAFFRHIRGRMAALKGTQRGLVFCRTITEAEEVASVLRCPVYHSDRPRGERTEVLRKFTEGGDAVLVGTSALTTGIDVAHIRWVYFLRGAWSLQEVVQGSARAARKDGGAEGEGADCWVFSGPVNDASARREPFVPLAANSGGAGTSSLSNTSPQRAADLGAMGSGTRDGMALDSFDHDGRLALGRWLETGQCRRIILGEHFDGRASWCLADPSARMCDYCSEVESAVSSGTPAEGNMALMEGAFTQSSAAHLLASTVSKGRQMNTEEYFRAETAEREGERATQGGSTDKGTARSSSSSMQLDPVEAAAATYGSGASPVGRDQRLGQGRQMEESDVHDLLRMLEENRGCCGFCFARGKVRAEHVYSACSRKHRTGQTLSSAAHGQPGFKVHYEHSVKGACFFCHTPRAIDDQAHRQILPSERKGRQHCLFPDFLKPLAWALWEHADTRAALVEACEFHPEKVASFAQCVGRPVGSRWTVLGKICLWWYRAQGTFEFSTEGA</sequence>
<evidence type="ECO:0000256" key="2">
    <source>
        <dbReference type="ARBA" id="ARBA00022741"/>
    </source>
</evidence>
<dbReference type="Gene3D" id="3.40.50.300">
    <property type="entry name" value="P-loop containing nucleotide triphosphate hydrolases"/>
    <property type="match status" value="2"/>
</dbReference>
<evidence type="ECO:0000313" key="9">
    <source>
        <dbReference type="EMBL" id="KZT50124.1"/>
    </source>
</evidence>
<dbReference type="SMART" id="SM00487">
    <property type="entry name" value="DEXDc"/>
    <property type="match status" value="1"/>
</dbReference>
<dbReference type="SMART" id="SM00490">
    <property type="entry name" value="HELICc"/>
    <property type="match status" value="1"/>
</dbReference>
<dbReference type="PROSITE" id="PS51192">
    <property type="entry name" value="HELICASE_ATP_BIND_1"/>
    <property type="match status" value="1"/>
</dbReference>
<feature type="compositionally biased region" description="Basic and acidic residues" evidence="6">
    <location>
        <begin position="718"/>
        <end position="728"/>
    </location>
</feature>
<dbReference type="EC" id="5.6.2.4" evidence="5"/>
<feature type="compositionally biased region" description="Polar residues" evidence="6">
    <location>
        <begin position="731"/>
        <end position="748"/>
    </location>
</feature>
<gene>
    <name evidence="9" type="ORF">CALCODRAFT_216644</name>
</gene>
<keyword evidence="3" id="KW-0067">ATP-binding</keyword>
<dbReference type="GO" id="GO:0005694">
    <property type="term" value="C:chromosome"/>
    <property type="evidence" value="ECO:0007669"/>
    <property type="project" value="TreeGrafter"/>
</dbReference>
<dbReference type="PANTHER" id="PTHR13710">
    <property type="entry name" value="DNA HELICASE RECQ FAMILY MEMBER"/>
    <property type="match status" value="1"/>
</dbReference>
<dbReference type="GO" id="GO:0016787">
    <property type="term" value="F:hydrolase activity"/>
    <property type="evidence" value="ECO:0007669"/>
    <property type="project" value="UniProtKB-KW"/>
</dbReference>
<dbReference type="InterPro" id="IPR014001">
    <property type="entry name" value="Helicase_ATP-bd"/>
</dbReference>
<dbReference type="InterPro" id="IPR001650">
    <property type="entry name" value="Helicase_C-like"/>
</dbReference>
<keyword evidence="10" id="KW-1185">Reference proteome</keyword>
<dbReference type="GO" id="GO:0043138">
    <property type="term" value="F:3'-5' DNA helicase activity"/>
    <property type="evidence" value="ECO:0007669"/>
    <property type="project" value="UniProtKB-EC"/>
</dbReference>
<dbReference type="PANTHER" id="PTHR13710:SF154">
    <property type="entry name" value="RECQ HELICASE, PUTATIVE (AFU_ORTHOLOGUE AFUA_6G14720)-RELATED"/>
    <property type="match status" value="1"/>
</dbReference>
<evidence type="ECO:0000256" key="6">
    <source>
        <dbReference type="SAM" id="MobiDB-lite"/>
    </source>
</evidence>
<keyword evidence="2" id="KW-0547">Nucleotide-binding</keyword>
<feature type="domain" description="Helicase ATP-binding" evidence="7">
    <location>
        <begin position="248"/>
        <end position="422"/>
    </location>
</feature>
<feature type="region of interest" description="Disordered" evidence="6">
    <location>
        <begin position="718"/>
        <end position="779"/>
    </location>
</feature>
<dbReference type="GO" id="GO:0005524">
    <property type="term" value="F:ATP binding"/>
    <property type="evidence" value="ECO:0007669"/>
    <property type="project" value="UniProtKB-KW"/>
</dbReference>
<dbReference type="PROSITE" id="PS51194">
    <property type="entry name" value="HELICASE_CTER"/>
    <property type="match status" value="1"/>
</dbReference>
<evidence type="ECO:0000256" key="4">
    <source>
        <dbReference type="ARBA" id="ARBA00034617"/>
    </source>
</evidence>
<dbReference type="OrthoDB" id="10261556at2759"/>
<evidence type="ECO:0000256" key="5">
    <source>
        <dbReference type="ARBA" id="ARBA00034808"/>
    </source>
</evidence>
<keyword evidence="9" id="KW-0378">Hydrolase</keyword>
<dbReference type="SUPFAM" id="SSF52540">
    <property type="entry name" value="P-loop containing nucleoside triphosphate hydrolases"/>
    <property type="match status" value="1"/>
</dbReference>
<evidence type="ECO:0000313" key="10">
    <source>
        <dbReference type="Proteomes" id="UP000076842"/>
    </source>
</evidence>
<dbReference type="GO" id="GO:0003676">
    <property type="term" value="F:nucleic acid binding"/>
    <property type="evidence" value="ECO:0007669"/>
    <property type="project" value="InterPro"/>
</dbReference>
<reference evidence="9 10" key="1">
    <citation type="journal article" date="2016" name="Mol. Biol. Evol.">
        <title>Comparative Genomics of Early-Diverging Mushroom-Forming Fungi Provides Insights into the Origins of Lignocellulose Decay Capabilities.</title>
        <authorList>
            <person name="Nagy L.G."/>
            <person name="Riley R."/>
            <person name="Tritt A."/>
            <person name="Adam C."/>
            <person name="Daum C."/>
            <person name="Floudas D."/>
            <person name="Sun H."/>
            <person name="Yadav J.S."/>
            <person name="Pangilinan J."/>
            <person name="Larsson K.H."/>
            <person name="Matsuura K."/>
            <person name="Barry K."/>
            <person name="Labutti K."/>
            <person name="Kuo R."/>
            <person name="Ohm R.A."/>
            <person name="Bhattacharya S.S."/>
            <person name="Shirouzu T."/>
            <person name="Yoshinaga Y."/>
            <person name="Martin F.M."/>
            <person name="Grigoriev I.V."/>
            <person name="Hibbett D.S."/>
        </authorList>
    </citation>
    <scope>NUCLEOTIDE SEQUENCE [LARGE SCALE GENOMIC DNA]</scope>
    <source>
        <strain evidence="9 10">HHB12733</strain>
    </source>
</reference>
<protein>
    <recommendedName>
        <fullName evidence="5">DNA 3'-5' helicase</fullName>
        <ecNumber evidence="5">5.6.2.4</ecNumber>
    </recommendedName>
</protein>
<dbReference type="InterPro" id="IPR027417">
    <property type="entry name" value="P-loop_NTPase"/>
</dbReference>
<dbReference type="Pfam" id="PF00270">
    <property type="entry name" value="DEAD"/>
    <property type="match status" value="1"/>
</dbReference>
<dbReference type="InterPro" id="IPR011545">
    <property type="entry name" value="DEAD/DEAH_box_helicase_dom"/>
</dbReference>
<dbReference type="GO" id="GO:0009378">
    <property type="term" value="F:four-way junction helicase activity"/>
    <property type="evidence" value="ECO:0007669"/>
    <property type="project" value="TreeGrafter"/>
</dbReference>
<comment type="similarity">
    <text evidence="1">Belongs to the helicase family. RecQ subfamily.</text>
</comment>
<dbReference type="EMBL" id="KV424229">
    <property type="protein sequence ID" value="KZT50124.1"/>
    <property type="molecule type" value="Genomic_DNA"/>
</dbReference>
<evidence type="ECO:0000256" key="3">
    <source>
        <dbReference type="ARBA" id="ARBA00022840"/>
    </source>
</evidence>
<dbReference type="Pfam" id="PF00271">
    <property type="entry name" value="Helicase_C"/>
    <property type="match status" value="1"/>
</dbReference>
<accession>A0A165C1X4</accession>
<dbReference type="InParanoid" id="A0A165C1X4"/>
<evidence type="ECO:0000259" key="7">
    <source>
        <dbReference type="PROSITE" id="PS51192"/>
    </source>
</evidence>
<comment type="catalytic activity">
    <reaction evidence="4">
        <text>Couples ATP hydrolysis with the unwinding of duplex DNA by translocating in the 3'-5' direction.</text>
        <dbReference type="EC" id="5.6.2.4"/>
    </reaction>
</comment>
<evidence type="ECO:0000259" key="8">
    <source>
        <dbReference type="PROSITE" id="PS51194"/>
    </source>
</evidence>
<dbReference type="STRING" id="1353952.A0A165C1X4"/>
<dbReference type="Proteomes" id="UP000076842">
    <property type="component" value="Unassembled WGS sequence"/>
</dbReference>
<proteinExistence type="inferred from homology"/>
<dbReference type="GO" id="GO:0000724">
    <property type="term" value="P:double-strand break repair via homologous recombination"/>
    <property type="evidence" value="ECO:0007669"/>
    <property type="project" value="TreeGrafter"/>
</dbReference>
<dbReference type="AlphaFoldDB" id="A0A165C1X4"/>
<organism evidence="9 10">
    <name type="scientific">Calocera cornea HHB12733</name>
    <dbReference type="NCBI Taxonomy" id="1353952"/>
    <lineage>
        <taxon>Eukaryota</taxon>
        <taxon>Fungi</taxon>
        <taxon>Dikarya</taxon>
        <taxon>Basidiomycota</taxon>
        <taxon>Agaricomycotina</taxon>
        <taxon>Dacrymycetes</taxon>
        <taxon>Dacrymycetales</taxon>
        <taxon>Dacrymycetaceae</taxon>
        <taxon>Calocera</taxon>
    </lineage>
</organism>
<name>A0A165C1X4_9BASI</name>
<dbReference type="GO" id="GO:0005737">
    <property type="term" value="C:cytoplasm"/>
    <property type="evidence" value="ECO:0007669"/>
    <property type="project" value="TreeGrafter"/>
</dbReference>